<evidence type="ECO:0000313" key="3">
    <source>
        <dbReference type="Proteomes" id="UP000616885"/>
    </source>
</evidence>
<dbReference type="AlphaFoldDB" id="A0A8H7K1B2"/>
<reference evidence="2" key="1">
    <citation type="submission" date="2020-10" db="EMBL/GenBank/DDBJ databases">
        <title>High-Quality Genome Resource of Clonostachys rosea strain S41 by Oxford Nanopore Long-Read Sequencing.</title>
        <authorList>
            <person name="Wang H."/>
        </authorList>
    </citation>
    <scope>NUCLEOTIDE SEQUENCE</scope>
    <source>
        <strain evidence="2">S41</strain>
    </source>
</reference>
<gene>
    <name evidence="2" type="ORF">IM811_009519</name>
</gene>
<sequence length="126" mass="13789">MVEKSTEREIVPAVAVNDELRVRYLRLSSGDGRCKPPLTASLWRIFTTAVVLRTSDLRKTATSVHAQTPLLAGISKPRPAGKQHEGREGSLNQAGIQGIFKSRPRLETESRTLDCSSGEISLVCQC</sequence>
<comment type="caution">
    <text evidence="2">The sequence shown here is derived from an EMBL/GenBank/DDBJ whole genome shotgun (WGS) entry which is preliminary data.</text>
</comment>
<evidence type="ECO:0000256" key="1">
    <source>
        <dbReference type="SAM" id="MobiDB-lite"/>
    </source>
</evidence>
<accession>A0A8H7K1B2</accession>
<feature type="region of interest" description="Disordered" evidence="1">
    <location>
        <begin position="68"/>
        <end position="94"/>
    </location>
</feature>
<dbReference type="EMBL" id="JADCTT010000022">
    <property type="protein sequence ID" value="KAF9742219.1"/>
    <property type="molecule type" value="Genomic_DNA"/>
</dbReference>
<organism evidence="2 3">
    <name type="scientific">Bionectria ochroleuca</name>
    <name type="common">Gliocladium roseum</name>
    <dbReference type="NCBI Taxonomy" id="29856"/>
    <lineage>
        <taxon>Eukaryota</taxon>
        <taxon>Fungi</taxon>
        <taxon>Dikarya</taxon>
        <taxon>Ascomycota</taxon>
        <taxon>Pezizomycotina</taxon>
        <taxon>Sordariomycetes</taxon>
        <taxon>Hypocreomycetidae</taxon>
        <taxon>Hypocreales</taxon>
        <taxon>Bionectriaceae</taxon>
        <taxon>Clonostachys</taxon>
    </lineage>
</organism>
<evidence type="ECO:0000313" key="2">
    <source>
        <dbReference type="EMBL" id="KAF9742219.1"/>
    </source>
</evidence>
<dbReference type="Proteomes" id="UP000616885">
    <property type="component" value="Unassembled WGS sequence"/>
</dbReference>
<proteinExistence type="predicted"/>
<name>A0A8H7K1B2_BIOOC</name>
<protein>
    <submittedName>
        <fullName evidence="2">Uncharacterized protein</fullName>
    </submittedName>
</protein>